<protein>
    <submittedName>
        <fullName evidence="2">RecBCD enzyme subunit RecD</fullName>
        <ecNumber evidence="2">3.1.11.5</ecNumber>
    </submittedName>
</protein>
<sequence length="643" mass="71977">MKQTGRALEAEDDRLSQVPCVWQGRVAELARQLQRPEFLRECALRYRNAGFGEVGDSEYRSWRFSWPALIDVLLRAGLEQMQIYLEYSAAGGASRFDALLLADAPDGAPALTVIELKQWTDVEVLSPELVRRSDGLEMTHPAVQVSGYLAFLRNWFEAGTGAVQIRGVVFLHNATRAQVEPLHVTCNKHCRDIPILSGEDLTLEMSAEQLVGALQMTDLQPPGEQRITAFARTRWTPSQRLLDNVGTMLQGNRSFVLFGDQQDALLRIQRAIDLIAGHESAGSVVVVTGGPGSGKTVIAARLLALNLRRESARRHLDVRYATPSGTLIAQMRRSVPPAAKNLFVFPGDLLNLGHPEGKTPLAIVDEAQRLRRPSPKETQLEKLIKKHQILVLFLDERQIVRPQEGVTIAQVEQFAAAYGRKVQKISLAGSFRSNGSRAYMTWVDQLLYETPQPWTGDDFDLALVSDPAHMQAWIEEHHAKGARARMTAGFCWPWERHGQRLLPEVAITWTRADGTEQSWKAPWNARERINDAGTIAPARNFWATDPGGHKQVGCIYTAQGMEYDYGGVIIGPDLVRRNGSWHADPRLSHDNAMRGKDLTPERYLPLALNTYRVLLTRSNRATRIYSTDPETQRFLSTLVATRH</sequence>
<keyword evidence="2" id="KW-0378">Hydrolase</keyword>
<dbReference type="Gene3D" id="3.40.50.300">
    <property type="entry name" value="P-loop containing nucleotide triphosphate hydrolases"/>
    <property type="match status" value="1"/>
</dbReference>
<evidence type="ECO:0000313" key="2">
    <source>
        <dbReference type="EMBL" id="MQY06522.1"/>
    </source>
</evidence>
<proteinExistence type="predicted"/>
<dbReference type="Proteomes" id="UP000487268">
    <property type="component" value="Unassembled WGS sequence"/>
</dbReference>
<evidence type="ECO:0000259" key="1">
    <source>
        <dbReference type="Pfam" id="PF09848"/>
    </source>
</evidence>
<dbReference type="SUPFAM" id="SSF52540">
    <property type="entry name" value="P-loop containing nucleoside triphosphate hydrolases"/>
    <property type="match status" value="1"/>
</dbReference>
<feature type="domain" description="Schlafen group 3-like DNA/RNA helicase" evidence="1">
    <location>
        <begin position="283"/>
        <end position="628"/>
    </location>
</feature>
<dbReference type="GO" id="GO:0008854">
    <property type="term" value="F:exodeoxyribonuclease V activity"/>
    <property type="evidence" value="ECO:0007669"/>
    <property type="project" value="UniProtKB-EC"/>
</dbReference>
<evidence type="ECO:0000313" key="3">
    <source>
        <dbReference type="Proteomes" id="UP000487268"/>
    </source>
</evidence>
<comment type="caution">
    <text evidence="2">The sequence shown here is derived from an EMBL/GenBank/DDBJ whole genome shotgun (WGS) entry which is preliminary data.</text>
</comment>
<dbReference type="AlphaFoldDB" id="A0A7K0C0A8"/>
<dbReference type="OrthoDB" id="3193269at2"/>
<dbReference type="InterPro" id="IPR027417">
    <property type="entry name" value="P-loop_NTPase"/>
</dbReference>
<name>A0A7K0C0A8_9ACTN</name>
<gene>
    <name evidence="2" type="primary">recD</name>
    <name evidence="2" type="ORF">ACRB68_46130</name>
</gene>
<organism evidence="2 3">
    <name type="scientific">Actinomadura macrotermitis</name>
    <dbReference type="NCBI Taxonomy" id="2585200"/>
    <lineage>
        <taxon>Bacteria</taxon>
        <taxon>Bacillati</taxon>
        <taxon>Actinomycetota</taxon>
        <taxon>Actinomycetes</taxon>
        <taxon>Streptosporangiales</taxon>
        <taxon>Thermomonosporaceae</taxon>
        <taxon>Actinomadura</taxon>
    </lineage>
</organism>
<dbReference type="RefSeq" id="WP_153535830.1">
    <property type="nucleotide sequence ID" value="NZ_WEGH01000003.1"/>
</dbReference>
<dbReference type="EMBL" id="WEGH01000003">
    <property type="protein sequence ID" value="MQY06522.1"/>
    <property type="molecule type" value="Genomic_DNA"/>
</dbReference>
<dbReference type="EC" id="3.1.11.5" evidence="2"/>
<keyword evidence="3" id="KW-1185">Reference proteome</keyword>
<reference evidence="2 3" key="1">
    <citation type="submission" date="2019-10" db="EMBL/GenBank/DDBJ databases">
        <title>Actinomadura rubteroloni sp. nov. and Actinomadura macrotermitis sp. nov., isolated from the gut of fungus growing-termite Macrotermes natalensis.</title>
        <authorList>
            <person name="Benndorf R."/>
            <person name="Martin K."/>
            <person name="Kuefner M."/>
            <person name="De Beer W."/>
            <person name="Kaster A.-K."/>
            <person name="Vollmers J."/>
            <person name="Poulsen M."/>
            <person name="Beemelmanns C."/>
        </authorList>
    </citation>
    <scope>NUCLEOTIDE SEQUENCE [LARGE SCALE GENOMIC DNA]</scope>
    <source>
        <strain evidence="2 3">RB68</strain>
    </source>
</reference>
<accession>A0A7K0C0A8</accession>
<dbReference type="Pfam" id="PF09848">
    <property type="entry name" value="SLFN-g3_helicase"/>
    <property type="match status" value="1"/>
</dbReference>
<dbReference type="InterPro" id="IPR018647">
    <property type="entry name" value="SLFN_3-like_DNA/RNA_helicase"/>
</dbReference>